<feature type="compositionally biased region" description="Polar residues" evidence="1">
    <location>
        <begin position="84"/>
        <end position="94"/>
    </location>
</feature>
<name>A0ABP0U474_9BRYO</name>
<proteinExistence type="predicted"/>
<keyword evidence="3" id="KW-1185">Reference proteome</keyword>
<organism evidence="2 3">
    <name type="scientific">Sphagnum troendelagicum</name>
    <dbReference type="NCBI Taxonomy" id="128251"/>
    <lineage>
        <taxon>Eukaryota</taxon>
        <taxon>Viridiplantae</taxon>
        <taxon>Streptophyta</taxon>
        <taxon>Embryophyta</taxon>
        <taxon>Bryophyta</taxon>
        <taxon>Sphagnophytina</taxon>
        <taxon>Sphagnopsida</taxon>
        <taxon>Sphagnales</taxon>
        <taxon>Sphagnaceae</taxon>
        <taxon>Sphagnum</taxon>
    </lineage>
</organism>
<evidence type="ECO:0000313" key="2">
    <source>
        <dbReference type="EMBL" id="CAK9211861.1"/>
    </source>
</evidence>
<reference evidence="2" key="1">
    <citation type="submission" date="2024-02" db="EMBL/GenBank/DDBJ databases">
        <authorList>
            <consortium name="ELIXIR-Norway"/>
            <consortium name="Elixir Norway"/>
        </authorList>
    </citation>
    <scope>NUCLEOTIDE SEQUENCE</scope>
</reference>
<sequence length="311" mass="33285">MVNARPLSLWAVERGEAAGASNKAGTSNGTSATGGWRYGTCLSVSSGEPIAKHNLPFRPPTTQLLPDEKSPTPLRNQERGISGGASQESRLQTSMEEDPVKMCIPEAPEQLNSQKRKTLGMPTYLLSNGKRSAIKPFTPPRQVAVSGSGALARPTSSLQQMAPAGNKLQKTTEFKHPAGLSSWDVGQVSTSGQDLQVPSSFIVQYPQVPSPSTIRYTQQQHSPGSYSLASNSSTVRHPHAYSSSEGRYPQQTLQVQHSRASDSSSEMRQTGELPDWRSAPAPEQPLFQTAAGRPVQVSASAMARAHALLGE</sequence>
<dbReference type="Proteomes" id="UP001497512">
    <property type="component" value="Chromosome 18"/>
</dbReference>
<gene>
    <name evidence="2" type="ORF">CSSPTR1EN2_LOCUS11091</name>
</gene>
<feature type="region of interest" description="Disordered" evidence="1">
    <location>
        <begin position="16"/>
        <end position="36"/>
    </location>
</feature>
<evidence type="ECO:0000313" key="3">
    <source>
        <dbReference type="Proteomes" id="UP001497512"/>
    </source>
</evidence>
<evidence type="ECO:0000256" key="1">
    <source>
        <dbReference type="SAM" id="MobiDB-lite"/>
    </source>
</evidence>
<feature type="compositionally biased region" description="Low complexity" evidence="1">
    <location>
        <begin position="24"/>
        <end position="35"/>
    </location>
</feature>
<feature type="region of interest" description="Disordered" evidence="1">
    <location>
        <begin position="212"/>
        <end position="294"/>
    </location>
</feature>
<dbReference type="EMBL" id="OZ019910">
    <property type="protein sequence ID" value="CAK9211861.1"/>
    <property type="molecule type" value="Genomic_DNA"/>
</dbReference>
<feature type="compositionally biased region" description="Polar residues" evidence="1">
    <location>
        <begin position="212"/>
        <end position="268"/>
    </location>
</feature>
<feature type="region of interest" description="Disordered" evidence="1">
    <location>
        <begin position="54"/>
        <end position="95"/>
    </location>
</feature>
<protein>
    <submittedName>
        <fullName evidence="2">Uncharacterized protein</fullName>
    </submittedName>
</protein>
<accession>A0ABP0U474</accession>